<dbReference type="InterPro" id="IPR050482">
    <property type="entry name" value="Sensor_HK_TwoCompSys"/>
</dbReference>
<evidence type="ECO:0000256" key="3">
    <source>
        <dbReference type="ARBA" id="ARBA00022553"/>
    </source>
</evidence>
<dbReference type="GO" id="GO:0016020">
    <property type="term" value="C:membrane"/>
    <property type="evidence" value="ECO:0007669"/>
    <property type="project" value="InterPro"/>
</dbReference>
<dbReference type="GO" id="GO:0000155">
    <property type="term" value="F:phosphorelay sensor kinase activity"/>
    <property type="evidence" value="ECO:0007669"/>
    <property type="project" value="InterPro"/>
</dbReference>
<keyword evidence="11" id="KW-1185">Reference proteome</keyword>
<keyword evidence="6 10" id="KW-0418">Kinase</keyword>
<dbReference type="InterPro" id="IPR036890">
    <property type="entry name" value="HATPase_C_sf"/>
</dbReference>
<evidence type="ECO:0000256" key="7">
    <source>
        <dbReference type="ARBA" id="ARBA00022840"/>
    </source>
</evidence>
<reference evidence="10" key="2">
    <citation type="submission" date="2019-11" db="EMBL/GenBank/DDBJ databases">
        <title>Improved Assembly of Tolypothrix boutellei genome.</title>
        <authorList>
            <person name="Sarangi A.N."/>
            <person name="Mukherjee M."/>
            <person name="Ghosh S."/>
            <person name="Singh D."/>
            <person name="Das A."/>
            <person name="Kant S."/>
            <person name="Prusty A."/>
            <person name="Tripathy S."/>
        </authorList>
    </citation>
    <scope>NUCLEOTIDE SEQUENCE</scope>
    <source>
        <strain evidence="10">VB521301</strain>
    </source>
</reference>
<dbReference type="PROSITE" id="PS50109">
    <property type="entry name" value="HIS_KIN"/>
    <property type="match status" value="1"/>
</dbReference>
<protein>
    <recommendedName>
        <fullName evidence="2">histidine kinase</fullName>
        <ecNumber evidence="2">2.7.13.3</ecNumber>
    </recommendedName>
</protein>
<keyword evidence="5" id="KW-0547">Nucleotide-binding</keyword>
<dbReference type="InterPro" id="IPR011712">
    <property type="entry name" value="Sig_transdc_His_kin_sub3_dim/P"/>
</dbReference>
<dbReference type="PANTHER" id="PTHR24421:SF10">
    <property type="entry name" value="NITRATE_NITRITE SENSOR PROTEIN NARQ"/>
    <property type="match status" value="1"/>
</dbReference>
<dbReference type="PANTHER" id="PTHR24421">
    <property type="entry name" value="NITRATE/NITRITE SENSOR PROTEIN NARX-RELATED"/>
    <property type="match status" value="1"/>
</dbReference>
<dbReference type="InterPro" id="IPR003594">
    <property type="entry name" value="HATPase_dom"/>
</dbReference>
<keyword evidence="3" id="KW-0597">Phosphoprotein</keyword>
<dbReference type="Gene3D" id="3.30.565.10">
    <property type="entry name" value="Histidine kinase-like ATPase, C-terminal domain"/>
    <property type="match status" value="1"/>
</dbReference>
<gene>
    <name evidence="10" type="ORF">DA73_0400012540</name>
</gene>
<evidence type="ECO:0000256" key="1">
    <source>
        <dbReference type="ARBA" id="ARBA00000085"/>
    </source>
</evidence>
<dbReference type="SUPFAM" id="SSF55874">
    <property type="entry name" value="ATPase domain of HSP90 chaperone/DNA topoisomerase II/histidine kinase"/>
    <property type="match status" value="1"/>
</dbReference>
<name>A0A8S9T3U4_9CYAN</name>
<evidence type="ECO:0000259" key="9">
    <source>
        <dbReference type="PROSITE" id="PS50109"/>
    </source>
</evidence>
<comment type="catalytic activity">
    <reaction evidence="1">
        <text>ATP + protein L-histidine = ADP + protein N-phospho-L-histidine.</text>
        <dbReference type="EC" id="2.7.13.3"/>
    </reaction>
</comment>
<organism evidence="10 11">
    <name type="scientific">Tolypothrix bouteillei VB521301</name>
    <dbReference type="NCBI Taxonomy" id="1479485"/>
    <lineage>
        <taxon>Bacteria</taxon>
        <taxon>Bacillati</taxon>
        <taxon>Cyanobacteriota</taxon>
        <taxon>Cyanophyceae</taxon>
        <taxon>Nostocales</taxon>
        <taxon>Tolypothrichaceae</taxon>
        <taxon>Tolypothrix</taxon>
    </lineage>
</organism>
<feature type="domain" description="Histidine kinase" evidence="9">
    <location>
        <begin position="140"/>
        <end position="227"/>
    </location>
</feature>
<dbReference type="InterPro" id="IPR005467">
    <property type="entry name" value="His_kinase_dom"/>
</dbReference>
<dbReference type="AlphaFoldDB" id="A0A8S9T3U4"/>
<comment type="caution">
    <text evidence="10">The sequence shown here is derived from an EMBL/GenBank/DDBJ whole genome shotgun (WGS) entry which is preliminary data.</text>
</comment>
<evidence type="ECO:0000256" key="8">
    <source>
        <dbReference type="ARBA" id="ARBA00023012"/>
    </source>
</evidence>
<dbReference type="InterPro" id="IPR058395">
    <property type="entry name" value="DUF8082"/>
</dbReference>
<sequence>MGWEELTSVYEQLHHCAFQIEDIARVKERQRIARDLHDSLGHALTALNIQLQTALKLWKLDPAKAECFLIQAQRLGTTAMKEVRQSVCSLRATAKADQSHQSLEPLIESLVEDFRQVSDVSISTCITLSAILPPEVSTTLYRVVQESLTNIRKHAAATAVQIKIHPTSYGVRLVVADNGKGFKQDTLSKGFGLQGMAERVAALGGQIDIYTEPGKGCQIRAELPLQQQPPVQKSLDFGVDVSPLKVADYLKHLVLADKQSLQKFEAKPRKRSQITVDLPLQQQILTQNSLDFAASDATITIVKPVKPLVLSRDLSIQLEEILTEYVGSIATTLLQKLTEQTQNRQELVTKLLFYIPEQQRTEFEQRLSFLFDSSPSPEEIISRDWGKEQGAKGKETPSPSSLPLTLYPNFSKNSKLPLLQLNVETEQELGVKIAVEQPLQEQAMAQEWRDFAASVSTSEVADLRERLVLSNEQLLQLENILAEYIGITIAPMLLQEVVEQTTTCQELVAELLLYICASQRTEFEQQLSFLFDSNPSVDETTQEHFSDLSFQTINESFIRQCEEQLIDLIGPFAPVLIQETLQSSPGISASELVEAIATKIPDAQLAVEFRQALSSFPNIETEQEILSYIPAVRETEFEEQVAFLSNPVSREYDLDLTYQSINKNFLYQCEQQLIDLVGPIAPLLIEETLESLPGISRAELVETIAAKIPDAQVAGEFQRRMGL</sequence>
<dbReference type="Pfam" id="PF26309">
    <property type="entry name" value="DUF8082"/>
    <property type="match status" value="3"/>
</dbReference>
<reference evidence="10" key="1">
    <citation type="journal article" date="2015" name="Genome Announc.">
        <title>Draft Genome Sequence of Tolypothrix boutellei Strain VB521301.</title>
        <authorList>
            <person name="Chandrababunaidu M.M."/>
            <person name="Singh D."/>
            <person name="Sen D."/>
            <person name="Bhan S."/>
            <person name="Das S."/>
            <person name="Gupta A."/>
            <person name="Adhikary S.P."/>
            <person name="Tripathy S."/>
        </authorList>
    </citation>
    <scope>NUCLEOTIDE SEQUENCE</scope>
    <source>
        <strain evidence="10">VB521301</strain>
    </source>
</reference>
<evidence type="ECO:0000256" key="5">
    <source>
        <dbReference type="ARBA" id="ARBA00022741"/>
    </source>
</evidence>
<dbReference type="GO" id="GO:0046983">
    <property type="term" value="F:protein dimerization activity"/>
    <property type="evidence" value="ECO:0007669"/>
    <property type="project" value="InterPro"/>
</dbReference>
<keyword evidence="7" id="KW-0067">ATP-binding</keyword>
<evidence type="ECO:0000256" key="6">
    <source>
        <dbReference type="ARBA" id="ARBA00022777"/>
    </source>
</evidence>
<dbReference type="SMART" id="SM00387">
    <property type="entry name" value="HATPase_c"/>
    <property type="match status" value="1"/>
</dbReference>
<evidence type="ECO:0000256" key="2">
    <source>
        <dbReference type="ARBA" id="ARBA00012438"/>
    </source>
</evidence>
<evidence type="ECO:0000256" key="4">
    <source>
        <dbReference type="ARBA" id="ARBA00022679"/>
    </source>
</evidence>
<dbReference type="Pfam" id="PF02518">
    <property type="entry name" value="HATPase_c"/>
    <property type="match status" value="1"/>
</dbReference>
<proteinExistence type="predicted"/>
<evidence type="ECO:0000313" key="10">
    <source>
        <dbReference type="EMBL" id="KAF3886209.1"/>
    </source>
</evidence>
<dbReference type="CDD" id="cd16917">
    <property type="entry name" value="HATPase_UhpB-NarQ-NarX-like"/>
    <property type="match status" value="1"/>
</dbReference>
<evidence type="ECO:0000313" key="11">
    <source>
        <dbReference type="Proteomes" id="UP000029738"/>
    </source>
</evidence>
<dbReference type="Gene3D" id="1.20.5.1930">
    <property type="match status" value="1"/>
</dbReference>
<keyword evidence="4" id="KW-0808">Transferase</keyword>
<dbReference type="EMBL" id="JHEG04000001">
    <property type="protein sequence ID" value="KAF3886209.1"/>
    <property type="molecule type" value="Genomic_DNA"/>
</dbReference>
<keyword evidence="8" id="KW-0902">Two-component regulatory system</keyword>
<dbReference type="Proteomes" id="UP000029738">
    <property type="component" value="Unassembled WGS sequence"/>
</dbReference>
<dbReference type="RefSeq" id="WP_167844670.1">
    <property type="nucleotide sequence ID" value="NZ_JHEG04000001.1"/>
</dbReference>
<accession>A0A8S9T3U4</accession>
<dbReference type="EC" id="2.7.13.3" evidence="2"/>
<dbReference type="Pfam" id="PF07730">
    <property type="entry name" value="HisKA_3"/>
    <property type="match status" value="1"/>
</dbReference>
<dbReference type="GO" id="GO:0005524">
    <property type="term" value="F:ATP binding"/>
    <property type="evidence" value="ECO:0007669"/>
    <property type="project" value="UniProtKB-KW"/>
</dbReference>